<dbReference type="PROSITE" id="PS51202">
    <property type="entry name" value="RCK_C"/>
    <property type="match status" value="2"/>
</dbReference>
<dbReference type="SUPFAM" id="SSF116726">
    <property type="entry name" value="TrkA C-terminal domain-like"/>
    <property type="match status" value="2"/>
</dbReference>
<dbReference type="NCBIfam" id="NF007039">
    <property type="entry name" value="PRK09496.3-2"/>
    <property type="match status" value="1"/>
</dbReference>
<dbReference type="InterPro" id="IPR006037">
    <property type="entry name" value="RCK_C"/>
</dbReference>
<sequence length="466" mass="51229">MKIIIVGGGVTGTELARRLIRKKHDVVLIERDEDTARHAANRLDCMVVQAAGNDTQILLDAGIKKAEAMIAVTDSDELNMIICGIADSLAPQVIKIARVRNEDYVKALNFSEERTLGINALVYPDEEAALAVIQAIEHGAVSDILSFENSSYELSRFNVCEKSTLDGLAVFDIRKYVDIPFIVVSVEQNGKNRIPSGDTILTAGTRVSILTKPEHIKRFYELSGFETQEFKKIALVGMGRIGKSIAEYLLKNSKGKSFLSKLLPINLNQKWKISIIETNDKKAKEVAAEFPEASIYKADVTDESFVDEIGLDSFDLVICTTPNYEFNMIACAYLKTLGVYKTISLVQSAVLENVAYKIGVDVAVSFKDVVVDSIMSHLVSENVTSVHTMGDGKLEIIELQVSEKSPVLGQKLKDISQHGVYLVLLVTDENGEQIPTGDTEVKAGYKIVFIVKSSRSDEIIKIFGGN</sequence>
<keyword evidence="5" id="KW-0520">NAD</keyword>
<dbReference type="PRINTS" id="PR00335">
    <property type="entry name" value="KUPTAKETRKA"/>
</dbReference>
<dbReference type="Gene3D" id="3.40.50.720">
    <property type="entry name" value="NAD(P)-binding Rossmann-like Domain"/>
    <property type="match status" value="2"/>
</dbReference>
<dbReference type="PROSITE" id="PS51201">
    <property type="entry name" value="RCK_N"/>
    <property type="match status" value="2"/>
</dbReference>
<comment type="caution">
    <text evidence="9">The sequence shown here is derived from an EMBL/GenBank/DDBJ whole genome shotgun (WGS) entry which is preliminary data.</text>
</comment>
<evidence type="ECO:0000256" key="5">
    <source>
        <dbReference type="ARBA" id="ARBA00023027"/>
    </source>
</evidence>
<dbReference type="HOGENOM" id="CLU_046525_0_3_12"/>
<dbReference type="PANTHER" id="PTHR43833">
    <property type="entry name" value="POTASSIUM CHANNEL PROTEIN 2-RELATED-RELATED"/>
    <property type="match status" value="1"/>
</dbReference>
<dbReference type="Proteomes" id="UP000011705">
    <property type="component" value="Chromosome"/>
</dbReference>
<accession>A0A0E2E4G3</accession>
<keyword evidence="2" id="KW-0813">Transport</keyword>
<evidence type="ECO:0000256" key="3">
    <source>
        <dbReference type="ARBA" id="ARBA00022538"/>
    </source>
</evidence>
<dbReference type="NCBIfam" id="NF007042">
    <property type="entry name" value="PRK09496.3-5"/>
    <property type="match status" value="1"/>
</dbReference>
<evidence type="ECO:0000259" key="8">
    <source>
        <dbReference type="PROSITE" id="PS51202"/>
    </source>
</evidence>
<dbReference type="GO" id="GO:0015079">
    <property type="term" value="F:potassium ion transmembrane transporter activity"/>
    <property type="evidence" value="ECO:0007669"/>
    <property type="project" value="InterPro"/>
</dbReference>
<reference evidence="9" key="1">
    <citation type="submission" date="2012-01" db="EMBL/GenBank/DDBJ databases">
        <title>The Genome Sequence of Treponema denticola H-22.</title>
        <authorList>
            <consortium name="The Broad Institute Genome Sequencing Platform"/>
            <person name="Earl A."/>
            <person name="Ward D."/>
            <person name="Feldgarden M."/>
            <person name="Gevers D."/>
            <person name="Blanton J.M."/>
            <person name="Fenno C.J."/>
            <person name="Baranova O.V."/>
            <person name="Mathney J."/>
            <person name="Dewhirst F.E."/>
            <person name="Izard J."/>
            <person name="Young S.K."/>
            <person name="Zeng Q."/>
            <person name="Gargeya S."/>
            <person name="Fitzgerald M."/>
            <person name="Haas B."/>
            <person name="Abouelleil A."/>
            <person name="Alvarado L."/>
            <person name="Arachchi H.M."/>
            <person name="Berlin A."/>
            <person name="Chapman S.B."/>
            <person name="Gearin G."/>
            <person name="Goldberg J."/>
            <person name="Griggs A."/>
            <person name="Gujja S."/>
            <person name="Hansen M."/>
            <person name="Heiman D."/>
            <person name="Howarth C."/>
            <person name="Larimer J."/>
            <person name="Lui A."/>
            <person name="MacDonald P.J.P."/>
            <person name="McCowen C."/>
            <person name="Montmayeur A."/>
            <person name="Murphy C."/>
            <person name="Neiman D."/>
            <person name="Pearson M."/>
            <person name="Priest M."/>
            <person name="Roberts A."/>
            <person name="Saif S."/>
            <person name="Shea T."/>
            <person name="Sisk P."/>
            <person name="Stolte C."/>
            <person name="Sykes S."/>
            <person name="Wortman J."/>
            <person name="Nusbaum C."/>
            <person name="Birren B."/>
        </authorList>
    </citation>
    <scope>NUCLEOTIDE SEQUENCE [LARGE SCALE GENOMIC DNA]</scope>
    <source>
        <strain evidence="9">H-22</strain>
    </source>
</reference>
<dbReference type="SUPFAM" id="SSF51735">
    <property type="entry name" value="NAD(P)-binding Rossmann-fold domains"/>
    <property type="match status" value="2"/>
</dbReference>
<keyword evidence="6" id="KW-0406">Ion transport</keyword>
<evidence type="ECO:0000256" key="1">
    <source>
        <dbReference type="ARBA" id="ARBA00017378"/>
    </source>
</evidence>
<evidence type="ECO:0000256" key="2">
    <source>
        <dbReference type="ARBA" id="ARBA00022448"/>
    </source>
</evidence>
<feature type="domain" description="RCK C-terminal" evidence="8">
    <location>
        <begin position="384"/>
        <end position="465"/>
    </location>
</feature>
<proteinExistence type="predicted"/>
<dbReference type="InterPro" id="IPR050721">
    <property type="entry name" value="Trk_Ktr_HKT_K-transport"/>
</dbReference>
<keyword evidence="4" id="KW-0630">Potassium</keyword>
<dbReference type="AlphaFoldDB" id="A0A0E2E4G3"/>
<gene>
    <name evidence="9" type="ORF">HMPREF9726_01512</name>
</gene>
<dbReference type="InterPro" id="IPR036291">
    <property type="entry name" value="NAD(P)-bd_dom_sf"/>
</dbReference>
<dbReference type="EMBL" id="AGDV01000012">
    <property type="protein sequence ID" value="EMB33151.1"/>
    <property type="molecule type" value="Genomic_DNA"/>
</dbReference>
<dbReference type="PATRIC" id="fig|999432.5.peg.1567"/>
<dbReference type="InterPro" id="IPR036721">
    <property type="entry name" value="RCK_C_sf"/>
</dbReference>
<evidence type="ECO:0000259" key="7">
    <source>
        <dbReference type="PROSITE" id="PS51201"/>
    </source>
</evidence>
<dbReference type="Pfam" id="PF02254">
    <property type="entry name" value="TrkA_N"/>
    <property type="match status" value="2"/>
</dbReference>
<dbReference type="Gene3D" id="3.30.70.1450">
    <property type="entry name" value="Regulator of K+ conductance, C-terminal domain"/>
    <property type="match status" value="2"/>
</dbReference>
<dbReference type="RefSeq" id="WP_002673262.1">
    <property type="nucleotide sequence ID" value="NZ_CM001795.1"/>
</dbReference>
<dbReference type="GO" id="GO:0005886">
    <property type="term" value="C:plasma membrane"/>
    <property type="evidence" value="ECO:0007669"/>
    <property type="project" value="InterPro"/>
</dbReference>
<name>A0A0E2E4G3_TREDN</name>
<feature type="domain" description="RCK N-terminal" evidence="7">
    <location>
        <begin position="1"/>
        <end position="122"/>
    </location>
</feature>
<feature type="domain" description="RCK C-terminal" evidence="8">
    <location>
        <begin position="142"/>
        <end position="225"/>
    </location>
</feature>
<keyword evidence="3" id="KW-0633">Potassium transport</keyword>
<feature type="domain" description="RCK N-terminal" evidence="7">
    <location>
        <begin position="230"/>
        <end position="364"/>
    </location>
</feature>
<dbReference type="InterPro" id="IPR003148">
    <property type="entry name" value="RCK_N"/>
</dbReference>
<evidence type="ECO:0000313" key="9">
    <source>
        <dbReference type="EMBL" id="EMB33151.1"/>
    </source>
</evidence>
<protein>
    <recommendedName>
        <fullName evidence="1">Trk system potassium uptake protein TrkA</fullName>
    </recommendedName>
</protein>
<organism evidence="9">
    <name type="scientific">Treponema denticola H-22</name>
    <dbReference type="NCBI Taxonomy" id="999432"/>
    <lineage>
        <taxon>Bacteria</taxon>
        <taxon>Pseudomonadati</taxon>
        <taxon>Spirochaetota</taxon>
        <taxon>Spirochaetia</taxon>
        <taxon>Spirochaetales</taxon>
        <taxon>Treponemataceae</taxon>
        <taxon>Treponema</taxon>
    </lineage>
</organism>
<dbReference type="Pfam" id="PF02080">
    <property type="entry name" value="TrkA_C"/>
    <property type="match status" value="2"/>
</dbReference>
<dbReference type="PANTHER" id="PTHR43833:SF5">
    <property type="entry name" value="TRK SYSTEM POTASSIUM UPTAKE PROTEIN TRKA"/>
    <property type="match status" value="1"/>
</dbReference>
<dbReference type="InterPro" id="IPR006036">
    <property type="entry name" value="K_uptake_TrkA"/>
</dbReference>
<evidence type="ECO:0000256" key="6">
    <source>
        <dbReference type="ARBA" id="ARBA00023065"/>
    </source>
</evidence>
<evidence type="ECO:0000256" key="4">
    <source>
        <dbReference type="ARBA" id="ARBA00022958"/>
    </source>
</evidence>